<dbReference type="HOGENOM" id="CLU_050822_0_0_4"/>
<organism evidence="3 4">
    <name type="scientific">Paraburkholderia phymatum (strain DSM 17167 / CIP 108236 / LMG 21445 / STM815)</name>
    <name type="common">Burkholderia phymatum</name>
    <dbReference type="NCBI Taxonomy" id="391038"/>
    <lineage>
        <taxon>Bacteria</taxon>
        <taxon>Pseudomonadati</taxon>
        <taxon>Pseudomonadota</taxon>
        <taxon>Betaproteobacteria</taxon>
        <taxon>Burkholderiales</taxon>
        <taxon>Burkholderiaceae</taxon>
        <taxon>Paraburkholderia</taxon>
    </lineage>
</organism>
<evidence type="ECO:0000256" key="2">
    <source>
        <dbReference type="SAM" id="Phobius"/>
    </source>
</evidence>
<dbReference type="RefSeq" id="WP_012399616.1">
    <property type="nucleotide sequence ID" value="NC_010622.1"/>
</dbReference>
<evidence type="ECO:0000313" key="4">
    <source>
        <dbReference type="Proteomes" id="UP000001192"/>
    </source>
</evidence>
<dbReference type="InterPro" id="IPR021457">
    <property type="entry name" value="DUF3108"/>
</dbReference>
<feature type="transmembrane region" description="Helical" evidence="2">
    <location>
        <begin position="25"/>
        <end position="45"/>
    </location>
</feature>
<gene>
    <name evidence="3" type="ordered locus">Bphy_0194</name>
</gene>
<feature type="compositionally biased region" description="Low complexity" evidence="1">
    <location>
        <begin position="114"/>
        <end position="153"/>
    </location>
</feature>
<dbReference type="Proteomes" id="UP000001192">
    <property type="component" value="Chromosome 1"/>
</dbReference>
<dbReference type="eggNOG" id="COG3170">
    <property type="taxonomic scope" value="Bacteria"/>
</dbReference>
<dbReference type="KEGG" id="bph:Bphy_0194"/>
<keyword evidence="2" id="KW-0812">Transmembrane</keyword>
<keyword evidence="4" id="KW-1185">Reference proteome</keyword>
<keyword evidence="2" id="KW-0472">Membrane</keyword>
<protein>
    <recommendedName>
        <fullName evidence="5">DUF3108 domain-containing protein</fullName>
    </recommendedName>
</protein>
<reference evidence="4" key="1">
    <citation type="journal article" date="2014" name="Stand. Genomic Sci.">
        <title>Complete genome sequence of Burkholderia phymatum STM815(T), a broad host range and efficient nitrogen-fixing symbiont of Mimosa species.</title>
        <authorList>
            <person name="Moulin L."/>
            <person name="Klonowska A."/>
            <person name="Caroline B."/>
            <person name="Booth K."/>
            <person name="Vriezen J.A."/>
            <person name="Melkonian R."/>
            <person name="James E.K."/>
            <person name="Young J.P."/>
            <person name="Bena G."/>
            <person name="Hauser L."/>
            <person name="Land M."/>
            <person name="Kyrpides N."/>
            <person name="Bruce D."/>
            <person name="Chain P."/>
            <person name="Copeland A."/>
            <person name="Pitluck S."/>
            <person name="Woyke T."/>
            <person name="Lizotte-Waniewski M."/>
            <person name="Bristow J."/>
            <person name="Riley M."/>
        </authorList>
    </citation>
    <scope>NUCLEOTIDE SEQUENCE [LARGE SCALE GENOMIC DNA]</scope>
    <source>
        <strain evidence="4">DSM 17167 / CIP 108236 / LMG 21445 / STM815</strain>
    </source>
</reference>
<keyword evidence="2" id="KW-1133">Transmembrane helix</keyword>
<evidence type="ECO:0008006" key="5">
    <source>
        <dbReference type="Google" id="ProtNLM"/>
    </source>
</evidence>
<name>B2JKJ8_PARP8</name>
<dbReference type="AlphaFoldDB" id="B2JKJ8"/>
<accession>B2JKJ8</accession>
<dbReference type="STRING" id="391038.Bphy_0194"/>
<dbReference type="Pfam" id="PF11306">
    <property type="entry name" value="DUF3108"/>
    <property type="match status" value="1"/>
</dbReference>
<proteinExistence type="predicted"/>
<sequence length="409" mass="44138">MSSPSAVRSIPPARLARAQRRASRLRWTGVLAAVVGAHLIAAQWFERHHDAFKPVSPEHVPVQVALLKPERVETQAAGSPPPAKASPAAPKHAVRSPRDHVLTATRSRPKLHETAPATEPASAPVDASAASVASSATRTGAGSNANAAGEGNAQHTAPGVRFSVPPSGNLQYDTFYNGVRNQPGTIHWSSDGRSYDMIVSVPLPFVGTFSYASHGHVDAFGLAPDQYVEKRGRRGEDITTFRRDTKQIGFTRTPVTLPLQDGAQDRFSMVMQLASLVRGDPDAYQPGVTRQFYVTDNDSGEIWPIETIGDESVRTDRATLDARHFMRLPRREGDRRRIDVWLAPSLGWLPVRLVQTEPNGTQIELVWRGKIASPDAGSNDNGSDTSSDDTSTSPPQPSLTDPGAGPEKP</sequence>
<dbReference type="EMBL" id="CP001043">
    <property type="protein sequence ID" value="ACC69387.1"/>
    <property type="molecule type" value="Genomic_DNA"/>
</dbReference>
<feature type="region of interest" description="Disordered" evidence="1">
    <location>
        <begin position="369"/>
        <end position="409"/>
    </location>
</feature>
<evidence type="ECO:0000256" key="1">
    <source>
        <dbReference type="SAM" id="MobiDB-lite"/>
    </source>
</evidence>
<evidence type="ECO:0000313" key="3">
    <source>
        <dbReference type="EMBL" id="ACC69387.1"/>
    </source>
</evidence>
<feature type="region of interest" description="Disordered" evidence="1">
    <location>
        <begin position="73"/>
        <end position="163"/>
    </location>
</feature>
<feature type="compositionally biased region" description="Low complexity" evidence="1">
    <location>
        <begin position="383"/>
        <end position="402"/>
    </location>
</feature>
<dbReference type="OrthoDB" id="8526020at2"/>